<dbReference type="InParanoid" id="A0A804IHK1"/>
<name>A0A804IHK1_MUSAM</name>
<reference evidence="14" key="1">
    <citation type="submission" date="2021-03" db="EMBL/GenBank/DDBJ databases">
        <authorList>
            <consortium name="Genoscope - CEA"/>
            <person name="William W."/>
        </authorList>
    </citation>
    <scope>NUCLEOTIDE SEQUENCE</scope>
    <source>
        <strain evidence="14">Doubled-haploid Pahang</strain>
    </source>
</reference>
<dbReference type="FunFam" id="3.80.10.10:FF:000095">
    <property type="entry name" value="LRR receptor-like serine/threonine-protein kinase GSO1"/>
    <property type="match status" value="2"/>
</dbReference>
<evidence type="ECO:0000256" key="10">
    <source>
        <dbReference type="ARBA" id="ARBA00023180"/>
    </source>
</evidence>
<keyword evidence="8 11" id="KW-1133">Transmembrane helix</keyword>
<dbReference type="Gene3D" id="3.80.10.10">
    <property type="entry name" value="Ribonuclease Inhibitor"/>
    <property type="match status" value="4"/>
</dbReference>
<evidence type="ECO:0000256" key="2">
    <source>
        <dbReference type="ARBA" id="ARBA00009592"/>
    </source>
</evidence>
<evidence type="ECO:0000256" key="7">
    <source>
        <dbReference type="ARBA" id="ARBA00022737"/>
    </source>
</evidence>
<dbReference type="EMBL" id="HG996468">
    <property type="protein sequence ID" value="CAG1851698.1"/>
    <property type="molecule type" value="Genomic_DNA"/>
</dbReference>
<protein>
    <submittedName>
        <fullName evidence="14">(wild Malaysian banana) hypothetical protein</fullName>
    </submittedName>
</protein>
<dbReference type="FunCoup" id="A0A804IHK1">
    <property type="interactions" value="13"/>
</dbReference>
<dbReference type="SMART" id="SM00369">
    <property type="entry name" value="LRR_TYP"/>
    <property type="match status" value="7"/>
</dbReference>
<dbReference type="InterPro" id="IPR001611">
    <property type="entry name" value="Leu-rich_rpt"/>
</dbReference>
<evidence type="ECO:0000313" key="16">
    <source>
        <dbReference type="Proteomes" id="UP000012960"/>
    </source>
</evidence>
<proteinExistence type="inferred from homology"/>
<keyword evidence="7" id="KW-0677">Repeat</keyword>
<keyword evidence="6 12" id="KW-0732">Signal</keyword>
<evidence type="ECO:0000256" key="4">
    <source>
        <dbReference type="ARBA" id="ARBA00022614"/>
    </source>
</evidence>
<dbReference type="Pfam" id="PF00560">
    <property type="entry name" value="LRR_1"/>
    <property type="match status" value="8"/>
</dbReference>
<evidence type="ECO:0000256" key="1">
    <source>
        <dbReference type="ARBA" id="ARBA00004251"/>
    </source>
</evidence>
<keyword evidence="5 11" id="KW-0812">Transmembrane</keyword>
<evidence type="ECO:0000259" key="13">
    <source>
        <dbReference type="Pfam" id="PF08263"/>
    </source>
</evidence>
<evidence type="ECO:0000256" key="5">
    <source>
        <dbReference type="ARBA" id="ARBA00022692"/>
    </source>
</evidence>
<accession>A0A804IHK1</accession>
<keyword evidence="3" id="KW-1003">Cell membrane</keyword>
<dbReference type="InterPro" id="IPR046956">
    <property type="entry name" value="RLP23-like"/>
</dbReference>
<keyword evidence="4" id="KW-0433">Leucine-rich repeat</keyword>
<feature type="signal peptide" evidence="12">
    <location>
        <begin position="1"/>
        <end position="37"/>
    </location>
</feature>
<dbReference type="PANTHER" id="PTHR48063">
    <property type="entry name" value="LRR RECEPTOR-LIKE KINASE"/>
    <property type="match status" value="1"/>
</dbReference>
<dbReference type="SMART" id="SM00365">
    <property type="entry name" value="LRR_SD22"/>
    <property type="match status" value="5"/>
</dbReference>
<organism evidence="15 16">
    <name type="scientific">Musa acuminata subsp. malaccensis</name>
    <name type="common">Wild banana</name>
    <name type="synonym">Musa malaccensis</name>
    <dbReference type="NCBI Taxonomy" id="214687"/>
    <lineage>
        <taxon>Eukaryota</taxon>
        <taxon>Viridiplantae</taxon>
        <taxon>Streptophyta</taxon>
        <taxon>Embryophyta</taxon>
        <taxon>Tracheophyta</taxon>
        <taxon>Spermatophyta</taxon>
        <taxon>Magnoliopsida</taxon>
        <taxon>Liliopsida</taxon>
        <taxon>Zingiberales</taxon>
        <taxon>Musaceae</taxon>
        <taxon>Musa</taxon>
    </lineage>
</organism>
<reference evidence="15" key="2">
    <citation type="submission" date="2021-05" db="UniProtKB">
        <authorList>
            <consortium name="EnsemblPlants"/>
        </authorList>
    </citation>
    <scope>IDENTIFICATION</scope>
    <source>
        <strain evidence="15">subsp. malaccensis</strain>
    </source>
</reference>
<feature type="transmembrane region" description="Helical" evidence="11">
    <location>
        <begin position="793"/>
        <end position="813"/>
    </location>
</feature>
<evidence type="ECO:0000256" key="6">
    <source>
        <dbReference type="ARBA" id="ARBA00022729"/>
    </source>
</evidence>
<comment type="similarity">
    <text evidence="2">Belongs to the RLP family.</text>
</comment>
<dbReference type="InterPro" id="IPR013210">
    <property type="entry name" value="LRR_N_plant-typ"/>
</dbReference>
<dbReference type="PRINTS" id="PR00019">
    <property type="entry name" value="LEURICHRPT"/>
</dbReference>
<comment type="subcellular location">
    <subcellularLocation>
        <location evidence="1">Cell membrane</location>
        <topology evidence="1">Single-pass type I membrane protein</topology>
    </subcellularLocation>
</comment>
<dbReference type="Pfam" id="PF08263">
    <property type="entry name" value="LRRNT_2"/>
    <property type="match status" value="1"/>
</dbReference>
<evidence type="ECO:0000313" key="14">
    <source>
        <dbReference type="EMBL" id="CAG1851698.1"/>
    </source>
</evidence>
<dbReference type="Pfam" id="PF13855">
    <property type="entry name" value="LRR_8"/>
    <property type="match status" value="2"/>
</dbReference>
<gene>
    <name evidence="14" type="ORF">GSMUA_188680.1</name>
</gene>
<dbReference type="EnsemblPlants" id="Ma03_t29020.1">
    <property type="protein sequence ID" value="Ma03_p29020.1"/>
    <property type="gene ID" value="Ma03_g29020"/>
</dbReference>
<evidence type="ECO:0000256" key="3">
    <source>
        <dbReference type="ARBA" id="ARBA00022475"/>
    </source>
</evidence>
<feature type="domain" description="Leucine-rich repeat-containing N-terminal plant-type" evidence="13">
    <location>
        <begin position="53"/>
        <end position="90"/>
    </location>
</feature>
<keyword evidence="16" id="KW-1185">Reference proteome</keyword>
<sequence length="851" mass="95655">MAAAGSGSFQCGRIASKRLMMLVALLLVSCCLGHGFGDEDHVEVEGINSSCMESERRALLAIKSDMYDPGDRFSSWTGKDCCGWRGVACDHTTGHVTKLDLSYHDTYTFIYPDPYLYTTDMWDVFNDGDTIGVSKVNPSLQELKHLKYLDLSMNNFSYAPVPKMIASLVHLEYLNLSYATFDGLIPPQLGNLSNLHYLDLHGWYYDDFLHVDDLDWLSRIPSLKYLDMSYVNLSEATNWFYIINSISTLEVLHLIYVDLPYVPSPLPPFNLTSIATLDLSWNSNIPSAMLRWLSNATSLEYLLLSGCRSLTIESLQVALGALSNLKGLDLSYNSLQGTILGILNNVSSRDFKHLDLSNNGLSGDIPQTLWRLRRLEYLDLHRNFYFKVHLLALLANLTNLRHLDLGYNLIGGEIPPTVGNFVRLEYLDLSYNGINGKIPESIGNLTNLVGLDLSWNKIVGCIPKTLGTLIHMKILYLSDNRIFGQIPETIGGLQNLQIAELPAWLQTQTRLTFLYLRQVGLYGNLPVWFANFSRGLQNLDMGSNNLQGENKLFDKIPKWIGRNLSSLKVLRLRSNLLYGVIPENIVNLTSLQVLDLSSNNLFGSLPSSLGNFTAMIEVQNDTRSLLEDNYSYNESILVTTKGSMVEYTTILWLVTCIDLSNNHLSGEIPKELTKLLGLRFLNLSNNHLTGRIPKNIGDMKILESLDLSVNSLTGEIPSSFSAMNFLARLNLSYNNLSGKIPTSGQLSTFDSWTYVGNKDLCGTPLPDCPVYQTPPDARVKHEDDDKLDKLLEYTGIVVGFVVGFWLFIGTLIMKQAIRFAFFRRIDKTIDWIYVQFAVTLAKLKSKWQTTT</sequence>
<dbReference type="PANTHER" id="PTHR48063:SF112">
    <property type="entry name" value="RECEPTOR LIKE PROTEIN 30-LIKE"/>
    <property type="match status" value="1"/>
</dbReference>
<dbReference type="GO" id="GO:0005886">
    <property type="term" value="C:plasma membrane"/>
    <property type="evidence" value="ECO:0007669"/>
    <property type="project" value="UniProtKB-SubCell"/>
</dbReference>
<dbReference type="InterPro" id="IPR003591">
    <property type="entry name" value="Leu-rich_rpt_typical-subtyp"/>
</dbReference>
<dbReference type="Proteomes" id="UP000012960">
    <property type="component" value="Unplaced"/>
</dbReference>
<feature type="chain" id="PRO_5033921869" evidence="12">
    <location>
        <begin position="38"/>
        <end position="851"/>
    </location>
</feature>
<dbReference type="InterPro" id="IPR032675">
    <property type="entry name" value="LRR_dom_sf"/>
</dbReference>
<dbReference type="AlphaFoldDB" id="A0A804IHK1"/>
<dbReference type="SUPFAM" id="SSF52058">
    <property type="entry name" value="L domain-like"/>
    <property type="match status" value="3"/>
</dbReference>
<dbReference type="Gramene" id="Ma03_t29020.1">
    <property type="protein sequence ID" value="Ma03_p29020.1"/>
    <property type="gene ID" value="Ma03_g29020"/>
</dbReference>
<keyword evidence="10" id="KW-0325">Glycoprotein</keyword>
<dbReference type="Pfam" id="PF13516">
    <property type="entry name" value="LRR_6"/>
    <property type="match status" value="1"/>
</dbReference>
<evidence type="ECO:0000256" key="9">
    <source>
        <dbReference type="ARBA" id="ARBA00023136"/>
    </source>
</evidence>
<evidence type="ECO:0000256" key="11">
    <source>
        <dbReference type="SAM" id="Phobius"/>
    </source>
</evidence>
<evidence type="ECO:0000313" key="15">
    <source>
        <dbReference type="EnsemblPlants" id="Ma03_p29020.1"/>
    </source>
</evidence>
<evidence type="ECO:0000256" key="8">
    <source>
        <dbReference type="ARBA" id="ARBA00022989"/>
    </source>
</evidence>
<evidence type="ECO:0000256" key="12">
    <source>
        <dbReference type="SAM" id="SignalP"/>
    </source>
</evidence>
<keyword evidence="9 11" id="KW-0472">Membrane</keyword>